<dbReference type="Pfam" id="PF00149">
    <property type="entry name" value="Metallophos"/>
    <property type="match status" value="1"/>
</dbReference>
<proteinExistence type="predicted"/>
<dbReference type="STRING" id="4846.A0A367IYU6"/>
<protein>
    <submittedName>
        <fullName evidence="2">Lariat debranching enzyme</fullName>
    </submittedName>
</protein>
<dbReference type="Gene3D" id="3.60.21.10">
    <property type="match status" value="1"/>
</dbReference>
<feature type="domain" description="Calcineurin-like phosphoesterase" evidence="1">
    <location>
        <begin position="54"/>
        <end position="161"/>
    </location>
</feature>
<gene>
    <name evidence="2" type="primary">DBR1</name>
    <name evidence="2" type="ORF">CU098_008092</name>
</gene>
<dbReference type="Proteomes" id="UP000253551">
    <property type="component" value="Unassembled WGS sequence"/>
</dbReference>
<dbReference type="GO" id="GO:0000398">
    <property type="term" value="P:mRNA splicing, via spliceosome"/>
    <property type="evidence" value="ECO:0007669"/>
    <property type="project" value="TreeGrafter"/>
</dbReference>
<organism evidence="2 3">
    <name type="scientific">Rhizopus stolonifer</name>
    <name type="common">Rhizopus nigricans</name>
    <dbReference type="NCBI Taxonomy" id="4846"/>
    <lineage>
        <taxon>Eukaryota</taxon>
        <taxon>Fungi</taxon>
        <taxon>Fungi incertae sedis</taxon>
        <taxon>Mucoromycota</taxon>
        <taxon>Mucoromycotina</taxon>
        <taxon>Mucoromycetes</taxon>
        <taxon>Mucorales</taxon>
        <taxon>Mucorineae</taxon>
        <taxon>Rhizopodaceae</taxon>
        <taxon>Rhizopus</taxon>
    </lineage>
</organism>
<dbReference type="SUPFAM" id="SSF56300">
    <property type="entry name" value="Metallo-dependent phosphatases"/>
    <property type="match status" value="1"/>
</dbReference>
<dbReference type="InterPro" id="IPR029052">
    <property type="entry name" value="Metallo-depent_PP-like"/>
</dbReference>
<dbReference type="InterPro" id="IPR004843">
    <property type="entry name" value="Calcineurin-like_PHP"/>
</dbReference>
<accession>A0A367IYU6</accession>
<dbReference type="OrthoDB" id="407609at2759"/>
<sequence length="175" mass="20045">MTFLRFQHIRILTSCPVSLPMLLTIELFEVWNFHWLQLAHNVPFSPLAVFPFTTIAIEGCCHGQLDDIYGSIRLVEEKENCKIDLVLICGDFQAIRNESDMYCMAVPPKYRNLGTFWKYYTGQARAPYPTIFIGGNHEASNYLWELYHGGWVCDNIYYLGHAGVIEFGGLRIGGL</sequence>
<name>A0A367IYU6_RHIST</name>
<reference evidence="2 3" key="1">
    <citation type="journal article" date="2018" name="G3 (Bethesda)">
        <title>Phylogenetic and Phylogenomic Definition of Rhizopus Species.</title>
        <authorList>
            <person name="Gryganskyi A.P."/>
            <person name="Golan J."/>
            <person name="Dolatabadi S."/>
            <person name="Mondo S."/>
            <person name="Robb S."/>
            <person name="Idnurm A."/>
            <person name="Muszewska A."/>
            <person name="Steczkiewicz K."/>
            <person name="Masonjones S."/>
            <person name="Liao H.L."/>
            <person name="Gajdeczka M.T."/>
            <person name="Anike F."/>
            <person name="Vuek A."/>
            <person name="Anishchenko I.M."/>
            <person name="Voigt K."/>
            <person name="de Hoog G.S."/>
            <person name="Smith M.E."/>
            <person name="Heitman J."/>
            <person name="Vilgalys R."/>
            <person name="Stajich J.E."/>
        </authorList>
    </citation>
    <scope>NUCLEOTIDE SEQUENCE [LARGE SCALE GENOMIC DNA]</scope>
    <source>
        <strain evidence="2 3">LSU 92-RS-03</strain>
    </source>
</reference>
<dbReference type="GO" id="GO:0005634">
    <property type="term" value="C:nucleus"/>
    <property type="evidence" value="ECO:0007669"/>
    <property type="project" value="TreeGrafter"/>
</dbReference>
<evidence type="ECO:0000313" key="3">
    <source>
        <dbReference type="Proteomes" id="UP000253551"/>
    </source>
</evidence>
<dbReference type="AlphaFoldDB" id="A0A367IYU6"/>
<dbReference type="PANTHER" id="PTHR12849:SF0">
    <property type="entry name" value="LARIAT DEBRANCHING ENZYME"/>
    <property type="match status" value="1"/>
</dbReference>
<feature type="non-terminal residue" evidence="2">
    <location>
        <position position="175"/>
    </location>
</feature>
<dbReference type="GO" id="GO:0008419">
    <property type="term" value="F:RNA lariat debranching enzyme activity"/>
    <property type="evidence" value="ECO:0007669"/>
    <property type="project" value="TreeGrafter"/>
</dbReference>
<dbReference type="EMBL" id="PJQM01004950">
    <property type="protein sequence ID" value="RCH82863.1"/>
    <property type="molecule type" value="Genomic_DNA"/>
</dbReference>
<evidence type="ECO:0000313" key="2">
    <source>
        <dbReference type="EMBL" id="RCH82863.1"/>
    </source>
</evidence>
<keyword evidence="3" id="KW-1185">Reference proteome</keyword>
<dbReference type="PANTHER" id="PTHR12849">
    <property type="entry name" value="RNA LARIAT DEBRANCHING ENZYME"/>
    <property type="match status" value="1"/>
</dbReference>
<comment type="caution">
    <text evidence="2">The sequence shown here is derived from an EMBL/GenBank/DDBJ whole genome shotgun (WGS) entry which is preliminary data.</text>
</comment>
<evidence type="ECO:0000259" key="1">
    <source>
        <dbReference type="Pfam" id="PF00149"/>
    </source>
</evidence>